<dbReference type="Gene3D" id="2.20.25.240">
    <property type="match status" value="1"/>
</dbReference>
<dbReference type="Proteomes" id="UP000046395">
    <property type="component" value="Unassembled WGS sequence"/>
</dbReference>
<evidence type="ECO:0000256" key="1">
    <source>
        <dbReference type="ARBA" id="ARBA00022723"/>
    </source>
</evidence>
<evidence type="ECO:0000313" key="7">
    <source>
        <dbReference type="WBParaSite" id="TMUE_2000008664.1"/>
    </source>
</evidence>
<evidence type="ECO:0000256" key="4">
    <source>
        <dbReference type="SAM" id="MobiDB-lite"/>
    </source>
</evidence>
<dbReference type="STRING" id="70415.A0A5S6QNC5"/>
<keyword evidence="2" id="KW-0863">Zinc-finger</keyword>
<sequence length="174" mass="20061">MARFISQRNREKFIYEGHMFTFEAFDRSRTIKFWRCDKRYAYGCKARLHTSAETNEIIKEVNGHCHRSDAARIEVATVCATLKRRAAVTTETPEEILDEIYQGTSASIRERLPNNKAMRQIIRRRRTAAQTATPEPVDQKSPVLPEVPPVCEDQQEEETTTANSSSEEPNQQQD</sequence>
<evidence type="ECO:0000313" key="6">
    <source>
        <dbReference type="Proteomes" id="UP000046395"/>
    </source>
</evidence>
<dbReference type="GO" id="GO:0043565">
    <property type="term" value="F:sequence-specific DNA binding"/>
    <property type="evidence" value="ECO:0007669"/>
    <property type="project" value="TreeGrafter"/>
</dbReference>
<dbReference type="InterPro" id="IPR052887">
    <property type="entry name" value="FLYWCH-type_ZF"/>
</dbReference>
<feature type="region of interest" description="Disordered" evidence="4">
    <location>
        <begin position="126"/>
        <end position="174"/>
    </location>
</feature>
<name>A0A5S6QNC5_TRIMR</name>
<dbReference type="GO" id="GO:0008270">
    <property type="term" value="F:zinc ion binding"/>
    <property type="evidence" value="ECO:0007669"/>
    <property type="project" value="UniProtKB-KW"/>
</dbReference>
<evidence type="ECO:0000256" key="2">
    <source>
        <dbReference type="ARBA" id="ARBA00022771"/>
    </source>
</evidence>
<organism evidence="6 7">
    <name type="scientific">Trichuris muris</name>
    <name type="common">Mouse whipworm</name>
    <dbReference type="NCBI Taxonomy" id="70415"/>
    <lineage>
        <taxon>Eukaryota</taxon>
        <taxon>Metazoa</taxon>
        <taxon>Ecdysozoa</taxon>
        <taxon>Nematoda</taxon>
        <taxon>Enoplea</taxon>
        <taxon>Dorylaimia</taxon>
        <taxon>Trichinellida</taxon>
        <taxon>Trichuridae</taxon>
        <taxon>Trichuris</taxon>
    </lineage>
</organism>
<dbReference type="GO" id="GO:0005634">
    <property type="term" value="C:nucleus"/>
    <property type="evidence" value="ECO:0007669"/>
    <property type="project" value="TreeGrafter"/>
</dbReference>
<keyword evidence="3" id="KW-0862">Zinc</keyword>
<dbReference type="InterPro" id="IPR007588">
    <property type="entry name" value="Znf_FLYWCH"/>
</dbReference>
<accession>A0A5S6QNC5</accession>
<protein>
    <submittedName>
        <fullName evidence="7">FLYWCH-type domain-containing protein</fullName>
    </submittedName>
</protein>
<evidence type="ECO:0000256" key="3">
    <source>
        <dbReference type="ARBA" id="ARBA00022833"/>
    </source>
</evidence>
<evidence type="ECO:0000259" key="5">
    <source>
        <dbReference type="Pfam" id="PF04500"/>
    </source>
</evidence>
<dbReference type="WBParaSite" id="TMUE_2000008664.1">
    <property type="protein sequence ID" value="TMUE_2000008664.1"/>
    <property type="gene ID" value="WBGene00287922"/>
</dbReference>
<reference evidence="7" key="1">
    <citation type="submission" date="2019-12" db="UniProtKB">
        <authorList>
            <consortium name="WormBaseParasite"/>
        </authorList>
    </citation>
    <scope>IDENTIFICATION</scope>
</reference>
<dbReference type="GO" id="GO:0003700">
    <property type="term" value="F:DNA-binding transcription factor activity"/>
    <property type="evidence" value="ECO:0007669"/>
    <property type="project" value="TreeGrafter"/>
</dbReference>
<keyword evidence="6" id="KW-1185">Reference proteome</keyword>
<proteinExistence type="predicted"/>
<dbReference type="GO" id="GO:0045892">
    <property type="term" value="P:negative regulation of DNA-templated transcription"/>
    <property type="evidence" value="ECO:0007669"/>
    <property type="project" value="TreeGrafter"/>
</dbReference>
<keyword evidence="1" id="KW-0479">Metal-binding</keyword>
<dbReference type="PANTHER" id="PTHR37975:SF3">
    <property type="entry name" value="FLYWCH TRANSCRIPTION FACTOR 3"/>
    <property type="match status" value="1"/>
</dbReference>
<dbReference type="Pfam" id="PF04500">
    <property type="entry name" value="FLYWCH"/>
    <property type="match status" value="1"/>
</dbReference>
<dbReference type="AlphaFoldDB" id="A0A5S6QNC5"/>
<feature type="domain" description="FLYWCH-type" evidence="5">
    <location>
        <begin position="6"/>
        <end position="66"/>
    </location>
</feature>
<dbReference type="PANTHER" id="PTHR37975">
    <property type="entry name" value="FLYWCH ZINC FINGER TRANSCRIPTION FACTOR HOMOLOG"/>
    <property type="match status" value="1"/>
</dbReference>